<proteinExistence type="predicted"/>
<gene>
    <name evidence="2" type="ORF">DPMN_108882</name>
</gene>
<name>A0A9D4QLM3_DREPO</name>
<sequence>MASDNNVKCQCPNGDIQSSDGRNSPKGHIIQMVTVVDMATYRVQKDRMVPTATEF</sequence>
<keyword evidence="3" id="KW-1185">Reference proteome</keyword>
<comment type="caution">
    <text evidence="2">The sequence shown here is derived from an EMBL/GenBank/DDBJ whole genome shotgun (WGS) entry which is preliminary data.</text>
</comment>
<dbReference type="AlphaFoldDB" id="A0A9D4QLM3"/>
<protein>
    <submittedName>
        <fullName evidence="2">Uncharacterized protein</fullName>
    </submittedName>
</protein>
<reference evidence="2" key="2">
    <citation type="submission" date="2020-11" db="EMBL/GenBank/DDBJ databases">
        <authorList>
            <person name="McCartney M.A."/>
            <person name="Auch B."/>
            <person name="Kono T."/>
            <person name="Mallez S."/>
            <person name="Becker A."/>
            <person name="Gohl D.M."/>
            <person name="Silverstein K.A.T."/>
            <person name="Koren S."/>
            <person name="Bechman K.B."/>
            <person name="Herman A."/>
            <person name="Abrahante J.E."/>
            <person name="Garbe J."/>
        </authorList>
    </citation>
    <scope>NUCLEOTIDE SEQUENCE</scope>
    <source>
        <strain evidence="2">Duluth1</strain>
        <tissue evidence="2">Whole animal</tissue>
    </source>
</reference>
<evidence type="ECO:0000313" key="3">
    <source>
        <dbReference type="Proteomes" id="UP000828390"/>
    </source>
</evidence>
<accession>A0A9D4QLM3</accession>
<organism evidence="2 3">
    <name type="scientific">Dreissena polymorpha</name>
    <name type="common">Zebra mussel</name>
    <name type="synonym">Mytilus polymorpha</name>
    <dbReference type="NCBI Taxonomy" id="45954"/>
    <lineage>
        <taxon>Eukaryota</taxon>
        <taxon>Metazoa</taxon>
        <taxon>Spiralia</taxon>
        <taxon>Lophotrochozoa</taxon>
        <taxon>Mollusca</taxon>
        <taxon>Bivalvia</taxon>
        <taxon>Autobranchia</taxon>
        <taxon>Heteroconchia</taxon>
        <taxon>Euheterodonta</taxon>
        <taxon>Imparidentia</taxon>
        <taxon>Neoheterodontei</taxon>
        <taxon>Myida</taxon>
        <taxon>Dreissenoidea</taxon>
        <taxon>Dreissenidae</taxon>
        <taxon>Dreissena</taxon>
    </lineage>
</organism>
<feature type="region of interest" description="Disordered" evidence="1">
    <location>
        <begin position="1"/>
        <end position="26"/>
    </location>
</feature>
<dbReference type="Proteomes" id="UP000828390">
    <property type="component" value="Unassembled WGS sequence"/>
</dbReference>
<evidence type="ECO:0000256" key="1">
    <source>
        <dbReference type="SAM" id="MobiDB-lite"/>
    </source>
</evidence>
<evidence type="ECO:0000313" key="2">
    <source>
        <dbReference type="EMBL" id="KAH3835529.1"/>
    </source>
</evidence>
<dbReference type="EMBL" id="JAIWYP010000004">
    <property type="protein sequence ID" value="KAH3835529.1"/>
    <property type="molecule type" value="Genomic_DNA"/>
</dbReference>
<reference evidence="2" key="1">
    <citation type="journal article" date="2019" name="bioRxiv">
        <title>The Genome of the Zebra Mussel, Dreissena polymorpha: A Resource for Invasive Species Research.</title>
        <authorList>
            <person name="McCartney M.A."/>
            <person name="Auch B."/>
            <person name="Kono T."/>
            <person name="Mallez S."/>
            <person name="Zhang Y."/>
            <person name="Obille A."/>
            <person name="Becker A."/>
            <person name="Abrahante J.E."/>
            <person name="Garbe J."/>
            <person name="Badalamenti J.P."/>
            <person name="Herman A."/>
            <person name="Mangelson H."/>
            <person name="Liachko I."/>
            <person name="Sullivan S."/>
            <person name="Sone E.D."/>
            <person name="Koren S."/>
            <person name="Silverstein K.A.T."/>
            <person name="Beckman K.B."/>
            <person name="Gohl D.M."/>
        </authorList>
    </citation>
    <scope>NUCLEOTIDE SEQUENCE</scope>
    <source>
        <strain evidence="2">Duluth1</strain>
        <tissue evidence="2">Whole animal</tissue>
    </source>
</reference>